<evidence type="ECO:0000313" key="1">
    <source>
        <dbReference type="EMBL" id="KIL57240.1"/>
    </source>
</evidence>
<reference evidence="1 2" key="1">
    <citation type="submission" date="2014-04" db="EMBL/GenBank/DDBJ databases">
        <title>Evolutionary Origins and Diversification of the Mycorrhizal Mutualists.</title>
        <authorList>
            <consortium name="DOE Joint Genome Institute"/>
            <consortium name="Mycorrhizal Genomics Consortium"/>
            <person name="Kohler A."/>
            <person name="Kuo A."/>
            <person name="Nagy L.G."/>
            <person name="Floudas D."/>
            <person name="Copeland A."/>
            <person name="Barry K.W."/>
            <person name="Cichocki N."/>
            <person name="Veneault-Fourrey C."/>
            <person name="LaButti K."/>
            <person name="Lindquist E.A."/>
            <person name="Lipzen A."/>
            <person name="Lundell T."/>
            <person name="Morin E."/>
            <person name="Murat C."/>
            <person name="Riley R."/>
            <person name="Ohm R."/>
            <person name="Sun H."/>
            <person name="Tunlid A."/>
            <person name="Henrissat B."/>
            <person name="Grigoriev I.V."/>
            <person name="Hibbett D.S."/>
            <person name="Martin F."/>
        </authorList>
    </citation>
    <scope>NUCLEOTIDE SEQUENCE [LARGE SCALE GENOMIC DNA]</scope>
    <source>
        <strain evidence="1 2">Koide BX008</strain>
    </source>
</reference>
<dbReference type="Proteomes" id="UP000054549">
    <property type="component" value="Unassembled WGS sequence"/>
</dbReference>
<dbReference type="AlphaFoldDB" id="A0A0C2S3J6"/>
<proteinExistence type="predicted"/>
<sequence>MPPVTDSITEPSVSFIRAFWVSAPASASTCAGTSRHNVRSGLCSSRNLRTRFCPKLRSHDGQQSME</sequence>
<keyword evidence="2" id="KW-1185">Reference proteome</keyword>
<evidence type="ECO:0000313" key="2">
    <source>
        <dbReference type="Proteomes" id="UP000054549"/>
    </source>
</evidence>
<protein>
    <submittedName>
        <fullName evidence="1">Uncharacterized protein</fullName>
    </submittedName>
</protein>
<organism evidence="1 2">
    <name type="scientific">Amanita muscaria (strain Koide BX008)</name>
    <dbReference type="NCBI Taxonomy" id="946122"/>
    <lineage>
        <taxon>Eukaryota</taxon>
        <taxon>Fungi</taxon>
        <taxon>Dikarya</taxon>
        <taxon>Basidiomycota</taxon>
        <taxon>Agaricomycotina</taxon>
        <taxon>Agaricomycetes</taxon>
        <taxon>Agaricomycetidae</taxon>
        <taxon>Agaricales</taxon>
        <taxon>Pluteineae</taxon>
        <taxon>Amanitaceae</taxon>
        <taxon>Amanita</taxon>
    </lineage>
</organism>
<dbReference type="EMBL" id="KN818377">
    <property type="protein sequence ID" value="KIL57240.1"/>
    <property type="molecule type" value="Genomic_DNA"/>
</dbReference>
<name>A0A0C2S3J6_AMAMK</name>
<dbReference type="HOGENOM" id="CLU_2830669_0_0_1"/>
<dbReference type="InParanoid" id="A0A0C2S3J6"/>
<accession>A0A0C2S3J6</accession>
<gene>
    <name evidence="1" type="ORF">M378DRAFT_171977</name>
</gene>